<feature type="transmembrane region" description="Helical" evidence="1">
    <location>
        <begin position="98"/>
        <end position="116"/>
    </location>
</feature>
<protein>
    <recommendedName>
        <fullName evidence="4">UbiA prenyltransferase family protein</fullName>
    </recommendedName>
</protein>
<evidence type="ECO:0000256" key="1">
    <source>
        <dbReference type="SAM" id="Phobius"/>
    </source>
</evidence>
<feature type="transmembrane region" description="Helical" evidence="1">
    <location>
        <begin position="20"/>
        <end position="37"/>
    </location>
</feature>
<feature type="transmembrane region" description="Helical" evidence="1">
    <location>
        <begin position="273"/>
        <end position="292"/>
    </location>
</feature>
<reference evidence="2" key="1">
    <citation type="submission" date="2022-03" db="EMBL/GenBank/DDBJ databases">
        <title>Bacterial whole genome sequence for Hymenobacter sp. DH14.</title>
        <authorList>
            <person name="Le V."/>
        </authorList>
    </citation>
    <scope>NUCLEOTIDE SEQUENCE</scope>
    <source>
        <strain evidence="2">DH14</strain>
    </source>
</reference>
<comment type="caution">
    <text evidence="2">The sequence shown here is derived from an EMBL/GenBank/DDBJ whole genome shotgun (WGS) entry which is preliminary data.</text>
</comment>
<dbReference type="RefSeq" id="WP_241936423.1">
    <property type="nucleotide sequence ID" value="NZ_JALBGC010000003.1"/>
</dbReference>
<evidence type="ECO:0008006" key="4">
    <source>
        <dbReference type="Google" id="ProtNLM"/>
    </source>
</evidence>
<keyword evidence="3" id="KW-1185">Reference proteome</keyword>
<name>A0A9X1VG71_9BACT</name>
<keyword evidence="1" id="KW-0812">Transmembrane</keyword>
<dbReference type="AlphaFoldDB" id="A0A9X1VG71"/>
<feature type="transmembrane region" description="Helical" evidence="1">
    <location>
        <begin position="217"/>
        <end position="241"/>
    </location>
</feature>
<dbReference type="Proteomes" id="UP001139193">
    <property type="component" value="Unassembled WGS sequence"/>
</dbReference>
<gene>
    <name evidence="2" type="ORF">MON38_12075</name>
</gene>
<feature type="transmembrane region" description="Helical" evidence="1">
    <location>
        <begin position="188"/>
        <end position="205"/>
    </location>
</feature>
<proteinExistence type="predicted"/>
<organism evidence="2 3">
    <name type="scientific">Hymenobacter cyanobacteriorum</name>
    <dbReference type="NCBI Taxonomy" id="2926463"/>
    <lineage>
        <taxon>Bacteria</taxon>
        <taxon>Pseudomonadati</taxon>
        <taxon>Bacteroidota</taxon>
        <taxon>Cytophagia</taxon>
        <taxon>Cytophagales</taxon>
        <taxon>Hymenobacteraceae</taxon>
        <taxon>Hymenobacter</taxon>
    </lineage>
</organism>
<evidence type="ECO:0000313" key="3">
    <source>
        <dbReference type="Proteomes" id="UP001139193"/>
    </source>
</evidence>
<evidence type="ECO:0000313" key="2">
    <source>
        <dbReference type="EMBL" id="MCI1188157.1"/>
    </source>
</evidence>
<dbReference type="EMBL" id="JALBGC010000003">
    <property type="protein sequence ID" value="MCI1188157.1"/>
    <property type="molecule type" value="Genomic_DNA"/>
</dbReference>
<sequence>MDSPASFAAPEGGRRFGQRLLDAVLFSSAWLAGAAAVQTAASFRRWPPADGGVNGRVVALVFAATLLVYNLDAVLPFKHRQPAAGSGRKAWQQRHRRALAALAGVAALAAGYFFLADGWWHFLPALLPLTGLALLYSWPLVRWQGQRRAVREVPLLKGFLIAGVWSAITVGLPALALHRPLAEALGLLAQRFMLVLALTIVFDIRDLSRDRAAGTRTFPLVLGVGGAKAAALAFLAAAMTLGYERGVPPLGLGLTALAAAAVILLAEERRSDYFFALLADGVLLVPAVLYLIGR</sequence>
<feature type="transmembrane region" description="Helical" evidence="1">
    <location>
        <begin position="57"/>
        <end position="77"/>
    </location>
</feature>
<feature type="transmembrane region" description="Helical" evidence="1">
    <location>
        <begin position="153"/>
        <end position="176"/>
    </location>
</feature>
<keyword evidence="1" id="KW-0472">Membrane</keyword>
<keyword evidence="1" id="KW-1133">Transmembrane helix</keyword>
<accession>A0A9X1VG71</accession>
<feature type="transmembrane region" description="Helical" evidence="1">
    <location>
        <begin position="247"/>
        <end position="266"/>
    </location>
</feature>
<feature type="transmembrane region" description="Helical" evidence="1">
    <location>
        <begin position="122"/>
        <end position="141"/>
    </location>
</feature>